<organism evidence="5 6">
    <name type="scientific">Candidatus Nomurabacteria bacterium GW2011_GWE1_35_16</name>
    <dbReference type="NCBI Taxonomy" id="1618761"/>
    <lineage>
        <taxon>Bacteria</taxon>
        <taxon>Candidatus Nomuraibacteriota</taxon>
    </lineage>
</organism>
<sequence length="283" mass="32802">MDKDINMEKLVSIILPTWKNAGEYINRSIDSVIAQSNSNWELLIIDDGLTDNTEEIVKEYIKKDRRIIFLKNEKNLGIQKTLNKGIKESKGEYIARIDDDDEWVDTDKLKKQVEFLNDNSGHVLVGTGVIVVNENGKELFRYLLPESDMEIRNKILTKSCFIHSSIMFRKNVVVDLGGYDESKETRHVEDYDLWLKLGTVGKLVNLPTYAVKFTLRGGSISSTNKLGQFKKNIILIKKYKNKYPNYFGALIRAYVRIVVYGFILKLPIKFTLNKLTKFYKENW</sequence>
<keyword evidence="2" id="KW-0328">Glycosyltransferase</keyword>
<reference evidence="5 6" key="1">
    <citation type="journal article" date="2015" name="Nature">
        <title>rRNA introns, odd ribosomes, and small enigmatic genomes across a large radiation of phyla.</title>
        <authorList>
            <person name="Brown C.T."/>
            <person name="Hug L.A."/>
            <person name="Thomas B.C."/>
            <person name="Sharon I."/>
            <person name="Castelle C.J."/>
            <person name="Singh A."/>
            <person name="Wilkins M.J."/>
            <person name="Williams K.H."/>
            <person name="Banfield J.F."/>
        </authorList>
    </citation>
    <scope>NUCLEOTIDE SEQUENCE [LARGE SCALE GENOMIC DNA]</scope>
</reference>
<dbReference type="PANTHER" id="PTHR43685:SF5">
    <property type="entry name" value="GLYCOSYLTRANSFERASE EPSE-RELATED"/>
    <property type="match status" value="1"/>
</dbReference>
<dbReference type="Pfam" id="PF00535">
    <property type="entry name" value="Glycos_transf_2"/>
    <property type="match status" value="1"/>
</dbReference>
<gene>
    <name evidence="5" type="ORF">UR64_C0012G0002</name>
</gene>
<dbReference type="InterPro" id="IPR001173">
    <property type="entry name" value="Glyco_trans_2-like"/>
</dbReference>
<dbReference type="InterPro" id="IPR050834">
    <property type="entry name" value="Glycosyltransf_2"/>
</dbReference>
<dbReference type="AlphaFoldDB" id="A0A0G0DSZ3"/>
<proteinExistence type="inferred from homology"/>
<dbReference type="EMBL" id="LBPY01000012">
    <property type="protein sequence ID" value="KKP66105.1"/>
    <property type="molecule type" value="Genomic_DNA"/>
</dbReference>
<dbReference type="InterPro" id="IPR029044">
    <property type="entry name" value="Nucleotide-diphossugar_trans"/>
</dbReference>
<evidence type="ECO:0000313" key="5">
    <source>
        <dbReference type="EMBL" id="KKP66105.1"/>
    </source>
</evidence>
<protein>
    <submittedName>
        <fullName evidence="5">Glycosyltransferase family 2</fullName>
    </submittedName>
</protein>
<dbReference type="Gene3D" id="3.90.550.10">
    <property type="entry name" value="Spore Coat Polysaccharide Biosynthesis Protein SpsA, Chain A"/>
    <property type="match status" value="1"/>
</dbReference>
<evidence type="ECO:0000256" key="1">
    <source>
        <dbReference type="ARBA" id="ARBA00006739"/>
    </source>
</evidence>
<evidence type="ECO:0000256" key="2">
    <source>
        <dbReference type="ARBA" id="ARBA00022676"/>
    </source>
</evidence>
<dbReference type="Proteomes" id="UP000034952">
    <property type="component" value="Unassembled WGS sequence"/>
</dbReference>
<dbReference type="PANTHER" id="PTHR43685">
    <property type="entry name" value="GLYCOSYLTRANSFERASE"/>
    <property type="match status" value="1"/>
</dbReference>
<evidence type="ECO:0000256" key="3">
    <source>
        <dbReference type="ARBA" id="ARBA00022679"/>
    </source>
</evidence>
<accession>A0A0G0DSZ3</accession>
<comment type="similarity">
    <text evidence="1">Belongs to the glycosyltransferase 2 family.</text>
</comment>
<keyword evidence="3 5" id="KW-0808">Transferase</keyword>
<evidence type="ECO:0000259" key="4">
    <source>
        <dbReference type="Pfam" id="PF00535"/>
    </source>
</evidence>
<feature type="domain" description="Glycosyltransferase 2-like" evidence="4">
    <location>
        <begin position="12"/>
        <end position="173"/>
    </location>
</feature>
<comment type="caution">
    <text evidence="5">The sequence shown here is derived from an EMBL/GenBank/DDBJ whole genome shotgun (WGS) entry which is preliminary data.</text>
</comment>
<dbReference type="SUPFAM" id="SSF53448">
    <property type="entry name" value="Nucleotide-diphospho-sugar transferases"/>
    <property type="match status" value="1"/>
</dbReference>
<evidence type="ECO:0000313" key="6">
    <source>
        <dbReference type="Proteomes" id="UP000034952"/>
    </source>
</evidence>
<name>A0A0G0DSZ3_9BACT</name>
<dbReference type="GO" id="GO:0016757">
    <property type="term" value="F:glycosyltransferase activity"/>
    <property type="evidence" value="ECO:0007669"/>
    <property type="project" value="UniProtKB-KW"/>
</dbReference>